<dbReference type="OrthoDB" id="10248373at2759"/>
<feature type="region of interest" description="Disordered" evidence="1">
    <location>
        <begin position="1"/>
        <end position="21"/>
    </location>
</feature>
<dbReference type="Proteomes" id="UP000019335">
    <property type="component" value="Chromosome 9"/>
</dbReference>
<organism evidence="2 3">
    <name type="scientific">Nannochloropsis gaditana</name>
    <dbReference type="NCBI Taxonomy" id="72520"/>
    <lineage>
        <taxon>Eukaryota</taxon>
        <taxon>Sar</taxon>
        <taxon>Stramenopiles</taxon>
        <taxon>Ochrophyta</taxon>
        <taxon>Eustigmatophyceae</taxon>
        <taxon>Eustigmatales</taxon>
        <taxon>Monodopsidaceae</taxon>
        <taxon>Nannochloropsis</taxon>
    </lineage>
</organism>
<dbReference type="GO" id="GO:0016491">
    <property type="term" value="F:oxidoreductase activity"/>
    <property type="evidence" value="ECO:0007669"/>
    <property type="project" value="InterPro"/>
</dbReference>
<dbReference type="AlphaFoldDB" id="W7U0G7"/>
<gene>
    <name evidence="2" type="ORF">Naga_100410g1</name>
</gene>
<accession>W7U0G7</accession>
<name>W7U0G7_9STRA</name>
<keyword evidence="3" id="KW-1185">Reference proteome</keyword>
<feature type="compositionally biased region" description="Basic and acidic residues" evidence="1">
    <location>
        <begin position="140"/>
        <end position="150"/>
    </location>
</feature>
<evidence type="ECO:0000313" key="2">
    <source>
        <dbReference type="EMBL" id="EWM26406.1"/>
    </source>
</evidence>
<dbReference type="Gene3D" id="1.10.620.20">
    <property type="entry name" value="Ribonucleotide Reductase, subunit A"/>
    <property type="match status" value="1"/>
</dbReference>
<dbReference type="InterPro" id="IPR009078">
    <property type="entry name" value="Ferritin-like_SF"/>
</dbReference>
<dbReference type="Pfam" id="PF00268">
    <property type="entry name" value="Ribonuc_red_sm"/>
    <property type="match status" value="1"/>
</dbReference>
<feature type="non-terminal residue" evidence="2">
    <location>
        <position position="273"/>
    </location>
</feature>
<comment type="caution">
    <text evidence="2">The sequence shown here is derived from an EMBL/GenBank/DDBJ whole genome shotgun (WGS) entry which is preliminary data.</text>
</comment>
<feature type="region of interest" description="Disordered" evidence="1">
    <location>
        <begin position="170"/>
        <end position="215"/>
    </location>
</feature>
<feature type="compositionally biased region" description="Gly residues" evidence="1">
    <location>
        <begin position="125"/>
        <end position="139"/>
    </location>
</feature>
<reference evidence="2 3" key="1">
    <citation type="journal article" date="2014" name="Mol. Plant">
        <title>Chromosome Scale Genome Assembly and Transcriptome Profiling of Nannochloropsis gaditana in Nitrogen Depletion.</title>
        <authorList>
            <person name="Corteggiani Carpinelli E."/>
            <person name="Telatin A."/>
            <person name="Vitulo N."/>
            <person name="Forcato C."/>
            <person name="D'Angelo M."/>
            <person name="Schiavon R."/>
            <person name="Vezzi A."/>
            <person name="Giacometti G.M."/>
            <person name="Morosinotto T."/>
            <person name="Valle G."/>
        </authorList>
    </citation>
    <scope>NUCLEOTIDE SEQUENCE [LARGE SCALE GENOMIC DNA]</scope>
    <source>
        <strain evidence="2 3">B-31</strain>
    </source>
</reference>
<dbReference type="EMBL" id="AZIL01000674">
    <property type="protein sequence ID" value="EWM26406.1"/>
    <property type="molecule type" value="Genomic_DNA"/>
</dbReference>
<dbReference type="GO" id="GO:0009263">
    <property type="term" value="P:deoxyribonucleotide biosynthetic process"/>
    <property type="evidence" value="ECO:0007669"/>
    <property type="project" value="InterPro"/>
</dbReference>
<sequence length="273" mass="29755">MDSHPPSFPPLGHASDMTMPTNRDHIYHAEPHQLGQRRRRRHPASSHIMLAASATAALFSFQCAPWTSPSSVPYTRLPFVASAAALPASIDSQTPGPVAPSFLRRLNVKGGSKGPADVLGTRGRQAGGGEGGREGGPGGGREESAQEKATKTPCLPRRVRGGMTRLTLAGMGREDVEEATDREDVRGAEVQATGKETHSTDAPASTSGDEERRLEGDGWVEPICREDPARFVLFPIRHPELWEMYKRHEASFWTAEEVDLSQDMEDWRVGREG</sequence>
<evidence type="ECO:0000313" key="3">
    <source>
        <dbReference type="Proteomes" id="UP000019335"/>
    </source>
</evidence>
<proteinExistence type="predicted"/>
<dbReference type="SUPFAM" id="SSF47240">
    <property type="entry name" value="Ferritin-like"/>
    <property type="match status" value="1"/>
</dbReference>
<dbReference type="InterPro" id="IPR000358">
    <property type="entry name" value="RNR_small_fam"/>
</dbReference>
<evidence type="ECO:0000256" key="1">
    <source>
        <dbReference type="SAM" id="MobiDB-lite"/>
    </source>
</evidence>
<dbReference type="InterPro" id="IPR012348">
    <property type="entry name" value="RNR-like"/>
</dbReference>
<feature type="region of interest" description="Disordered" evidence="1">
    <location>
        <begin position="109"/>
        <end position="153"/>
    </location>
</feature>
<protein>
    <submittedName>
        <fullName evidence="2">Ribonucleotide reductase small subunit</fullName>
    </submittedName>
</protein>